<accession>A0A5N8W015</accession>
<keyword evidence="2" id="KW-1185">Reference proteome</keyword>
<dbReference type="PROSITE" id="PS00213">
    <property type="entry name" value="LIPOCALIN"/>
    <property type="match status" value="1"/>
</dbReference>
<dbReference type="InterPro" id="IPR022272">
    <property type="entry name" value="Lipocalin_CS"/>
</dbReference>
<evidence type="ECO:0000313" key="2">
    <source>
        <dbReference type="Proteomes" id="UP000326979"/>
    </source>
</evidence>
<dbReference type="AlphaFoldDB" id="A0A5N8W015"/>
<dbReference type="EMBL" id="VJZE01000071">
    <property type="protein sequence ID" value="MPY40841.1"/>
    <property type="molecule type" value="Genomic_DNA"/>
</dbReference>
<protein>
    <recommendedName>
        <fullName evidence="3">HEAT repeat domain-containing protein</fullName>
    </recommendedName>
</protein>
<dbReference type="Proteomes" id="UP000326979">
    <property type="component" value="Unassembled WGS sequence"/>
</dbReference>
<gene>
    <name evidence="1" type="ORF">FNH04_13285</name>
</gene>
<name>A0A5N8W015_9ACTN</name>
<evidence type="ECO:0008006" key="3">
    <source>
        <dbReference type="Google" id="ProtNLM"/>
    </source>
</evidence>
<organism evidence="1 2">
    <name type="scientific">Streptomyces phyllanthi</name>
    <dbReference type="NCBI Taxonomy" id="1803180"/>
    <lineage>
        <taxon>Bacteria</taxon>
        <taxon>Bacillati</taxon>
        <taxon>Actinomycetota</taxon>
        <taxon>Actinomycetes</taxon>
        <taxon>Kitasatosporales</taxon>
        <taxon>Streptomycetaceae</taxon>
        <taxon>Streptomyces</taxon>
    </lineage>
</organism>
<comment type="caution">
    <text evidence="1">The sequence shown here is derived from an EMBL/GenBank/DDBJ whole genome shotgun (WGS) entry which is preliminary data.</text>
</comment>
<proteinExistence type="predicted"/>
<reference evidence="1 2" key="1">
    <citation type="submission" date="2019-07" db="EMBL/GenBank/DDBJ databases">
        <title>New species of Amycolatopsis and Streptomyces.</title>
        <authorList>
            <person name="Duangmal K."/>
            <person name="Teo W.F.A."/>
            <person name="Lipun K."/>
        </authorList>
    </citation>
    <scope>NUCLEOTIDE SEQUENCE [LARGE SCALE GENOMIC DNA]</scope>
    <source>
        <strain evidence="1 2">TISTR 2346</strain>
    </source>
</reference>
<sequence length="179" mass="19959">MGSFWREVLDRLREEEKSEAEEAWDDFVRASDRYSEARRALFETDPLPAVRKALNDGGDMFAALDLLMDVGWNRPELVRAVVPELYSCSLSLGRPGIFARLVLRRLSGSGPEYAEALHAELAPLTAATLREEVTDVFAMQALAMLLDDVGASDLLGRWREAVLASPDVDVRELAEDYGE</sequence>
<evidence type="ECO:0000313" key="1">
    <source>
        <dbReference type="EMBL" id="MPY40841.1"/>
    </source>
</evidence>
<dbReference type="OrthoDB" id="4204885at2"/>
<dbReference type="RefSeq" id="WP_152783730.1">
    <property type="nucleotide sequence ID" value="NZ_BAABEQ010000079.1"/>
</dbReference>